<dbReference type="AlphaFoldDB" id="A0ABD2QDV0"/>
<evidence type="ECO:0000313" key="1">
    <source>
        <dbReference type="EMBL" id="KAL3317723.1"/>
    </source>
</evidence>
<proteinExistence type="predicted"/>
<organism evidence="1 2">
    <name type="scientific">Cichlidogyrus casuarinus</name>
    <dbReference type="NCBI Taxonomy" id="1844966"/>
    <lineage>
        <taxon>Eukaryota</taxon>
        <taxon>Metazoa</taxon>
        <taxon>Spiralia</taxon>
        <taxon>Lophotrochozoa</taxon>
        <taxon>Platyhelminthes</taxon>
        <taxon>Monogenea</taxon>
        <taxon>Monopisthocotylea</taxon>
        <taxon>Dactylogyridea</taxon>
        <taxon>Ancyrocephalidae</taxon>
        <taxon>Cichlidogyrus</taxon>
    </lineage>
</organism>
<sequence>MSSARQLRALSYPQGRITFETYLIALETDDSEEETQIFQDESGNKYVIHVCTENMGRNWQF</sequence>
<protein>
    <submittedName>
        <fullName evidence="1">Uncharacterized protein</fullName>
    </submittedName>
</protein>
<dbReference type="EMBL" id="JBJKFK010000339">
    <property type="protein sequence ID" value="KAL3317723.1"/>
    <property type="molecule type" value="Genomic_DNA"/>
</dbReference>
<gene>
    <name evidence="1" type="ORF">Ciccas_003616</name>
</gene>
<comment type="caution">
    <text evidence="1">The sequence shown here is derived from an EMBL/GenBank/DDBJ whole genome shotgun (WGS) entry which is preliminary data.</text>
</comment>
<name>A0ABD2QDV0_9PLAT</name>
<reference evidence="1 2" key="1">
    <citation type="submission" date="2024-11" db="EMBL/GenBank/DDBJ databases">
        <title>Adaptive evolution of stress response genes in parasites aligns with host niche diversity.</title>
        <authorList>
            <person name="Hahn C."/>
            <person name="Resl P."/>
        </authorList>
    </citation>
    <scope>NUCLEOTIDE SEQUENCE [LARGE SCALE GENOMIC DNA]</scope>
    <source>
        <strain evidence="1">EGGRZ-B1_66</strain>
        <tissue evidence="1">Body</tissue>
    </source>
</reference>
<accession>A0ABD2QDV0</accession>
<evidence type="ECO:0000313" key="2">
    <source>
        <dbReference type="Proteomes" id="UP001626550"/>
    </source>
</evidence>
<dbReference type="Proteomes" id="UP001626550">
    <property type="component" value="Unassembled WGS sequence"/>
</dbReference>
<keyword evidence="2" id="KW-1185">Reference proteome</keyword>